<evidence type="ECO:0000256" key="4">
    <source>
        <dbReference type="ARBA" id="ARBA00023015"/>
    </source>
</evidence>
<dbReference type="Pfam" id="PF00096">
    <property type="entry name" value="zf-C2H2"/>
    <property type="match status" value="2"/>
</dbReference>
<feature type="domain" description="C2H2-type" evidence="10">
    <location>
        <begin position="130"/>
        <end position="157"/>
    </location>
</feature>
<evidence type="ECO:0000256" key="8">
    <source>
        <dbReference type="SAM" id="MobiDB-lite"/>
    </source>
</evidence>
<name>A0A4V6DGB6_9PEZI</name>
<dbReference type="InterPro" id="IPR036864">
    <property type="entry name" value="Zn2-C6_fun-type_DNA-bd_sf"/>
</dbReference>
<keyword evidence="1" id="KW-0479">Metal-binding</keyword>
<accession>A0A4V6DGB6</accession>
<dbReference type="FunFam" id="3.30.160.60:FF:000446">
    <property type="entry name" value="Zinc finger protein"/>
    <property type="match status" value="1"/>
</dbReference>
<feature type="domain" description="C2H2-type" evidence="10">
    <location>
        <begin position="158"/>
        <end position="185"/>
    </location>
</feature>
<evidence type="ECO:0000256" key="5">
    <source>
        <dbReference type="ARBA" id="ARBA00023163"/>
    </source>
</evidence>
<dbReference type="GO" id="GO:0006351">
    <property type="term" value="P:DNA-templated transcription"/>
    <property type="evidence" value="ECO:0007669"/>
    <property type="project" value="InterPro"/>
</dbReference>
<evidence type="ECO:0000256" key="2">
    <source>
        <dbReference type="ARBA" id="ARBA00022771"/>
    </source>
</evidence>
<dbReference type="InterPro" id="IPR007219">
    <property type="entry name" value="XnlR_reg_dom"/>
</dbReference>
<evidence type="ECO:0000256" key="3">
    <source>
        <dbReference type="ARBA" id="ARBA00022833"/>
    </source>
</evidence>
<evidence type="ECO:0000259" key="9">
    <source>
        <dbReference type="PROSITE" id="PS50048"/>
    </source>
</evidence>
<protein>
    <submittedName>
        <fullName evidence="11">Regulatory protein MIG1</fullName>
    </submittedName>
</protein>
<sequence length="961" mass="107034">MVCSTQYQVDKAASRAQQKPSSSSKSGSKQLVPQILRAQPLHHLAALNFPRHFPASRCRRKTCADESSAVPPAGVYTMNGIDILCDAAGSDMLNSLYTPLEVPKEPAQHPPQQLGKRKISTSDTSPSSVHVCHICKRIYERADHLTRHLRSHENARPYQCSRCPKRFNRADLLTRHETTHDRDNAGKGRTLIRRSDRAAEACLNCAASKSKCEDVKPCSRCRSKNLPCEVASKRTHPHRSPTDGISTPSETSTMHRNLDTNDGMDTGSVYGGSKMSLVPPNTDMAHEIDATSFMDAGFAGPVIDIVMDYMVNFNPVHNYFQDMDFSSWDLNFDAITIPQPEINQSPESVTTSRSKSNARNASKAHAAFKRSPWLWEPGPKDYALHYATPQDKERLVLDDGTFANSSAFYKLIGTPGTKLKMTSSSRDSLLAMVVASTVQKGDRTRTPSFPSLDLLNHLVQAHFIHDEHQSDSWIHLATFDATEAIPELLAAVWQFGFSLHEVLRLGLADLFESSNSFTRDLGALQGYMLSLDIGIWSGFKRKMEIAESFLQPIMTMLRRAGNFSAPSDSSAIVPTLADPPDVLDSKWRKFAKRESYKRLVLHMFFHDIQSSIGFCKNPLMSYTELNFGLPASRDLWRARSAEQWRNLYLAKTNAAPDSPIPRVSDIMHCTENLDDFGQLVDTELCYMALLHGYWGQIAAYREAIKFYTDGISSKRNTTHCLWLKTQYQELYRDLNDFSTMILTSKRPAAQLAVMLEVLMMLLHVSPDALQTFAGKAGEDEARRTFGRLEESWVTTSEARYAIWHAGQIFHHARQLPPASLREFNAIAVYFACLTLWAYGLLSCSSLRQSSDQEMGNGTGHKPNPEYVLVDSEENRETRAFLQLNRGVPGLTVNGDPAGGVESLSSPSVVLSVARDILRNNFPVVSEPLPPLVESLARLLQDLGSGAAGRPSRAVSEDNSLI</sequence>
<dbReference type="GO" id="GO:0000981">
    <property type="term" value="F:DNA-binding transcription factor activity, RNA polymerase II-specific"/>
    <property type="evidence" value="ECO:0007669"/>
    <property type="project" value="InterPro"/>
</dbReference>
<keyword evidence="2 7" id="KW-0863">Zinc-finger</keyword>
<feature type="compositionally biased region" description="Polar residues" evidence="8">
    <location>
        <begin position="342"/>
        <end position="360"/>
    </location>
</feature>
<dbReference type="PROSITE" id="PS00463">
    <property type="entry name" value="ZN2_CY6_FUNGAL_1"/>
    <property type="match status" value="1"/>
</dbReference>
<evidence type="ECO:0000313" key="11">
    <source>
        <dbReference type="EMBL" id="TKW52226.1"/>
    </source>
</evidence>
<dbReference type="STRING" id="1306861.A0A4V6DGB6"/>
<keyword evidence="3" id="KW-0862">Zinc</keyword>
<dbReference type="Pfam" id="PF04082">
    <property type="entry name" value="Fungal_trans"/>
    <property type="match status" value="1"/>
</dbReference>
<feature type="domain" description="Zn(2)-C6 fungal-type" evidence="9">
    <location>
        <begin position="201"/>
        <end position="230"/>
    </location>
</feature>
<dbReference type="Proteomes" id="UP000310108">
    <property type="component" value="Unassembled WGS sequence"/>
</dbReference>
<dbReference type="InterPro" id="IPR001138">
    <property type="entry name" value="Zn2Cys6_DnaBD"/>
</dbReference>
<evidence type="ECO:0000256" key="6">
    <source>
        <dbReference type="ARBA" id="ARBA00023242"/>
    </source>
</evidence>
<dbReference type="Gene3D" id="4.10.240.10">
    <property type="entry name" value="Zn(2)-C6 fungal-type DNA-binding domain"/>
    <property type="match status" value="1"/>
</dbReference>
<dbReference type="Pfam" id="PF00172">
    <property type="entry name" value="Zn_clus"/>
    <property type="match status" value="1"/>
</dbReference>
<dbReference type="PROSITE" id="PS00028">
    <property type="entry name" value="ZINC_FINGER_C2H2_1"/>
    <property type="match status" value="2"/>
</dbReference>
<comment type="caution">
    <text evidence="11">The sequence shown here is derived from an EMBL/GenBank/DDBJ whole genome shotgun (WGS) entry which is preliminary data.</text>
</comment>
<dbReference type="PANTHER" id="PTHR47660">
    <property type="entry name" value="TRANSCRIPTION FACTOR WITH C2H2 AND ZN(2)-CYS(6) DNA BINDING DOMAIN (EUROFUNG)-RELATED-RELATED"/>
    <property type="match status" value="1"/>
</dbReference>
<gene>
    <name evidence="11" type="primary">MIG1</name>
    <name evidence="11" type="ORF">CTA1_12800</name>
</gene>
<dbReference type="Gene3D" id="3.30.160.60">
    <property type="entry name" value="Classic Zinc Finger"/>
    <property type="match status" value="2"/>
</dbReference>
<dbReference type="CDD" id="cd00067">
    <property type="entry name" value="GAL4"/>
    <property type="match status" value="1"/>
</dbReference>
<proteinExistence type="predicted"/>
<dbReference type="InterPro" id="IPR036236">
    <property type="entry name" value="Znf_C2H2_sf"/>
</dbReference>
<dbReference type="InterPro" id="IPR013087">
    <property type="entry name" value="Znf_C2H2_type"/>
</dbReference>
<keyword evidence="6" id="KW-0539">Nucleus</keyword>
<evidence type="ECO:0000256" key="7">
    <source>
        <dbReference type="PROSITE-ProRule" id="PRU00042"/>
    </source>
</evidence>
<feature type="region of interest" description="Disordered" evidence="8">
    <location>
        <begin position="1"/>
        <end position="31"/>
    </location>
</feature>
<feature type="compositionally biased region" description="Low complexity" evidence="8">
    <location>
        <begin position="14"/>
        <end position="30"/>
    </location>
</feature>
<dbReference type="SMART" id="SM00066">
    <property type="entry name" value="GAL4"/>
    <property type="match status" value="1"/>
</dbReference>
<dbReference type="PROSITE" id="PS50157">
    <property type="entry name" value="ZINC_FINGER_C2H2_2"/>
    <property type="match status" value="2"/>
</dbReference>
<evidence type="ECO:0000256" key="1">
    <source>
        <dbReference type="ARBA" id="ARBA00022723"/>
    </source>
</evidence>
<dbReference type="GO" id="GO:0008270">
    <property type="term" value="F:zinc ion binding"/>
    <property type="evidence" value="ECO:0007669"/>
    <property type="project" value="UniProtKB-KW"/>
</dbReference>
<dbReference type="SUPFAM" id="SSF57667">
    <property type="entry name" value="beta-beta-alpha zinc fingers"/>
    <property type="match status" value="1"/>
</dbReference>
<feature type="region of interest" description="Disordered" evidence="8">
    <location>
        <begin position="232"/>
        <end position="252"/>
    </location>
</feature>
<feature type="compositionally biased region" description="Polar residues" evidence="8">
    <location>
        <begin position="243"/>
        <end position="252"/>
    </location>
</feature>
<dbReference type="SUPFAM" id="SSF57701">
    <property type="entry name" value="Zn2/Cys6 DNA-binding domain"/>
    <property type="match status" value="1"/>
</dbReference>
<dbReference type="AlphaFoldDB" id="A0A4V6DGB6"/>
<organism evidence="11 12">
    <name type="scientific">Colletotrichum tanaceti</name>
    <dbReference type="NCBI Taxonomy" id="1306861"/>
    <lineage>
        <taxon>Eukaryota</taxon>
        <taxon>Fungi</taxon>
        <taxon>Dikarya</taxon>
        <taxon>Ascomycota</taxon>
        <taxon>Pezizomycotina</taxon>
        <taxon>Sordariomycetes</taxon>
        <taxon>Hypocreomycetidae</taxon>
        <taxon>Glomerellales</taxon>
        <taxon>Glomerellaceae</taxon>
        <taxon>Colletotrichum</taxon>
        <taxon>Colletotrichum destructivum species complex</taxon>
    </lineage>
</organism>
<dbReference type="PROSITE" id="PS50048">
    <property type="entry name" value="ZN2_CY6_FUNGAL_2"/>
    <property type="match status" value="1"/>
</dbReference>
<evidence type="ECO:0000259" key="10">
    <source>
        <dbReference type="PROSITE" id="PS50157"/>
    </source>
</evidence>
<keyword evidence="4" id="KW-0805">Transcription regulation</keyword>
<keyword evidence="12" id="KW-1185">Reference proteome</keyword>
<feature type="region of interest" description="Disordered" evidence="8">
    <location>
        <begin position="102"/>
        <end position="125"/>
    </location>
</feature>
<keyword evidence="5" id="KW-0804">Transcription</keyword>
<reference evidence="11 12" key="1">
    <citation type="journal article" date="2019" name="PLoS ONE">
        <title>Comparative genome analysis indicates high evolutionary potential of pathogenicity genes in Colletotrichum tanaceti.</title>
        <authorList>
            <person name="Lelwala R.V."/>
            <person name="Korhonen P.K."/>
            <person name="Young N.D."/>
            <person name="Scott J.B."/>
            <person name="Ades P.A."/>
            <person name="Gasser R.B."/>
            <person name="Taylor P.W.J."/>
        </authorList>
    </citation>
    <scope>NUCLEOTIDE SEQUENCE [LARGE SCALE GENOMIC DNA]</scope>
    <source>
        <strain evidence="11">BRIP57314</strain>
    </source>
</reference>
<dbReference type="PANTHER" id="PTHR47660:SF2">
    <property type="entry name" value="TRANSCRIPTION FACTOR WITH C2H2 AND ZN(2)-CYS(6) DNA BINDING DOMAIN (EUROFUNG)"/>
    <property type="match status" value="1"/>
</dbReference>
<dbReference type="EMBL" id="PJEX01000252">
    <property type="protein sequence ID" value="TKW52226.1"/>
    <property type="molecule type" value="Genomic_DNA"/>
</dbReference>
<feature type="region of interest" description="Disordered" evidence="8">
    <location>
        <begin position="342"/>
        <end position="361"/>
    </location>
</feature>
<evidence type="ECO:0000313" key="12">
    <source>
        <dbReference type="Proteomes" id="UP000310108"/>
    </source>
</evidence>
<dbReference type="GO" id="GO:0003677">
    <property type="term" value="F:DNA binding"/>
    <property type="evidence" value="ECO:0007669"/>
    <property type="project" value="InterPro"/>
</dbReference>
<dbReference type="SMART" id="SM00355">
    <property type="entry name" value="ZnF_C2H2"/>
    <property type="match status" value="2"/>
</dbReference>